<reference evidence="1" key="1">
    <citation type="journal article" date="2014" name="Front. Microbiol.">
        <title>High frequency of phylogenetically diverse reductive dehalogenase-homologous genes in deep subseafloor sedimentary metagenomes.</title>
        <authorList>
            <person name="Kawai M."/>
            <person name="Futagami T."/>
            <person name="Toyoda A."/>
            <person name="Takaki Y."/>
            <person name="Nishi S."/>
            <person name="Hori S."/>
            <person name="Arai W."/>
            <person name="Tsubouchi T."/>
            <person name="Morono Y."/>
            <person name="Uchiyama I."/>
            <person name="Ito T."/>
            <person name="Fujiyama A."/>
            <person name="Inagaki F."/>
            <person name="Takami H."/>
        </authorList>
    </citation>
    <scope>NUCLEOTIDE SEQUENCE</scope>
    <source>
        <strain evidence="1">Expedition CK06-06</strain>
    </source>
</reference>
<sequence length="65" mass="7953">MDTKDEIEYLKNLPKQWWMNYTTTISVANLLDQYGYFSDKRSVIRFFERPYNYQSLIDELIKDFG</sequence>
<dbReference type="EMBL" id="BARU01006881">
    <property type="protein sequence ID" value="GAH38219.1"/>
    <property type="molecule type" value="Genomic_DNA"/>
</dbReference>
<comment type="caution">
    <text evidence="1">The sequence shown here is derived from an EMBL/GenBank/DDBJ whole genome shotgun (WGS) entry which is preliminary data.</text>
</comment>
<proteinExistence type="predicted"/>
<evidence type="ECO:0000313" key="1">
    <source>
        <dbReference type="EMBL" id="GAH38219.1"/>
    </source>
</evidence>
<dbReference type="AlphaFoldDB" id="X1G9G4"/>
<gene>
    <name evidence="1" type="ORF">S03H2_13561</name>
</gene>
<organism evidence="1">
    <name type="scientific">marine sediment metagenome</name>
    <dbReference type="NCBI Taxonomy" id="412755"/>
    <lineage>
        <taxon>unclassified sequences</taxon>
        <taxon>metagenomes</taxon>
        <taxon>ecological metagenomes</taxon>
    </lineage>
</organism>
<protein>
    <submittedName>
        <fullName evidence="1">Uncharacterized protein</fullName>
    </submittedName>
</protein>
<name>X1G9G4_9ZZZZ</name>
<accession>X1G9G4</accession>